<evidence type="ECO:0000313" key="2">
    <source>
        <dbReference type="Proteomes" id="UP001141619"/>
    </source>
</evidence>
<protein>
    <submittedName>
        <fullName evidence="1">Uncharacterized protein</fullName>
    </submittedName>
</protein>
<reference evidence="1" key="1">
    <citation type="submission" date="2022-08" db="EMBL/GenBank/DDBJ databases">
        <authorList>
            <person name="Vandamme P."/>
            <person name="Hettiarachchi A."/>
            <person name="Peeters C."/>
            <person name="Cnockaert M."/>
            <person name="Carlier A."/>
        </authorList>
    </citation>
    <scope>NUCLEOTIDE SEQUENCE</scope>
    <source>
        <strain evidence="1">LMG 31809</strain>
    </source>
</reference>
<dbReference type="RefSeq" id="WP_274942623.1">
    <property type="nucleotide sequence ID" value="NZ_JANWOI010000001.1"/>
</dbReference>
<accession>A0A9X3TWY9</accession>
<sequence>MSEQVTAPVPFETGDIFMAATDLDDSNIDFRNLKGNGRILHFDANFHRKAELWTGHEGLTVNLAVDPSSGILYTVDPTGRHVVPFAPDGTRLPEIDWLPNRPLSAMMFLGDGRGYVGVHSFRGAVPDDQFGASKFFAFNTADQAVEALDMEVDGGHVGWLGVNYIALAADGKTLYSAAEGGHRILRYDLETRQHLADYLVYDTENADRTFGFGFLADGGLALVTGNSLVLRNADGTERLRKVLGEKGWTRVILARDGETLFVINFLEGRLQRRKIADGSVLFEYDLGLKCSMCGLVEYVLPQT</sequence>
<comment type="caution">
    <text evidence="1">The sequence shown here is derived from an EMBL/GenBank/DDBJ whole genome shotgun (WGS) entry which is preliminary data.</text>
</comment>
<dbReference type="AlphaFoldDB" id="A0A9X3TWY9"/>
<gene>
    <name evidence="1" type="ORF">NYP16_02975</name>
</gene>
<dbReference type="EMBL" id="JANWOI010000001">
    <property type="protein sequence ID" value="MDA5192922.1"/>
    <property type="molecule type" value="Genomic_DNA"/>
</dbReference>
<dbReference type="Gene3D" id="2.130.10.10">
    <property type="entry name" value="YVTN repeat-like/Quinoprotein amine dehydrogenase"/>
    <property type="match status" value="1"/>
</dbReference>
<evidence type="ECO:0000313" key="1">
    <source>
        <dbReference type="EMBL" id="MDA5192922.1"/>
    </source>
</evidence>
<name>A0A9X3TWY9_9PROT</name>
<dbReference type="InterPro" id="IPR015943">
    <property type="entry name" value="WD40/YVTN_repeat-like_dom_sf"/>
</dbReference>
<organism evidence="1 2">
    <name type="scientific">Govanella unica</name>
    <dbReference type="NCBI Taxonomy" id="2975056"/>
    <lineage>
        <taxon>Bacteria</taxon>
        <taxon>Pseudomonadati</taxon>
        <taxon>Pseudomonadota</taxon>
        <taxon>Alphaproteobacteria</taxon>
        <taxon>Emcibacterales</taxon>
        <taxon>Govanellaceae</taxon>
        <taxon>Govanella</taxon>
    </lineage>
</organism>
<dbReference type="Proteomes" id="UP001141619">
    <property type="component" value="Unassembled WGS sequence"/>
</dbReference>
<keyword evidence="2" id="KW-1185">Reference proteome</keyword>
<dbReference type="SUPFAM" id="SSF63829">
    <property type="entry name" value="Calcium-dependent phosphotriesterase"/>
    <property type="match status" value="1"/>
</dbReference>
<reference evidence="1" key="2">
    <citation type="journal article" date="2023" name="Syst. Appl. Microbiol.">
        <title>Govania unica gen. nov., sp. nov., a rare biosphere bacterium that represents a novel family in the class Alphaproteobacteria.</title>
        <authorList>
            <person name="Vandamme P."/>
            <person name="Peeters C."/>
            <person name="Hettiarachchi A."/>
            <person name="Cnockaert M."/>
            <person name="Carlier A."/>
        </authorList>
    </citation>
    <scope>NUCLEOTIDE SEQUENCE</scope>
    <source>
        <strain evidence="1">LMG 31809</strain>
    </source>
</reference>
<proteinExistence type="predicted"/>